<evidence type="ECO:0000256" key="1">
    <source>
        <dbReference type="ARBA" id="ARBA00022801"/>
    </source>
</evidence>
<dbReference type="GO" id="GO:0016787">
    <property type="term" value="F:hydrolase activity"/>
    <property type="evidence" value="ECO:0007669"/>
    <property type="project" value="UniProtKB-KW"/>
</dbReference>
<dbReference type="PRINTS" id="PR00111">
    <property type="entry name" value="ABHYDROLASE"/>
</dbReference>
<dbReference type="EMBL" id="SULI01000011">
    <property type="protein sequence ID" value="TKZ20561.1"/>
    <property type="molecule type" value="Genomic_DNA"/>
</dbReference>
<feature type="domain" description="AB hydrolase-1" evidence="2">
    <location>
        <begin position="25"/>
        <end position="249"/>
    </location>
</feature>
<proteinExistence type="predicted"/>
<protein>
    <submittedName>
        <fullName evidence="3">Alpha/beta fold hydrolase</fullName>
    </submittedName>
</protein>
<dbReference type="SUPFAM" id="SSF53474">
    <property type="entry name" value="alpha/beta-Hydrolases"/>
    <property type="match status" value="1"/>
</dbReference>
<dbReference type="Gene3D" id="3.40.50.1820">
    <property type="entry name" value="alpha/beta hydrolase"/>
    <property type="match status" value="1"/>
</dbReference>
<evidence type="ECO:0000313" key="3">
    <source>
        <dbReference type="EMBL" id="TKZ20561.1"/>
    </source>
</evidence>
<reference evidence="3 4" key="1">
    <citation type="submission" date="2019-04" db="EMBL/GenBank/DDBJ databases">
        <title>Genome sequence of Pelagicola litoralis CL-ES2.</title>
        <authorList>
            <person name="Cao J."/>
        </authorList>
    </citation>
    <scope>NUCLEOTIDE SEQUENCE [LARGE SCALE GENOMIC DNA]</scope>
    <source>
        <strain evidence="3 4">CL-ES2</strain>
    </source>
</reference>
<dbReference type="GO" id="GO:0016020">
    <property type="term" value="C:membrane"/>
    <property type="evidence" value="ECO:0007669"/>
    <property type="project" value="TreeGrafter"/>
</dbReference>
<dbReference type="PANTHER" id="PTHR43798:SF31">
    <property type="entry name" value="AB HYDROLASE SUPERFAMILY PROTEIN YCLE"/>
    <property type="match status" value="1"/>
</dbReference>
<dbReference type="Proteomes" id="UP000306575">
    <property type="component" value="Unassembled WGS sequence"/>
</dbReference>
<evidence type="ECO:0000313" key="4">
    <source>
        <dbReference type="Proteomes" id="UP000306575"/>
    </source>
</evidence>
<sequence>MTLTTLQLSDPFDTLTYREAGSGAPVVLIHGVGMQSAAWAPQIAALSKTHRVIALDMPGHGGSSPLPQDAQLPAFVDWLHAALSALDVKHASIAGHSMGALIAAGYATTYPANPQRVALLNCVYRRTDDARTAVVTRADQIRTAGFDLETPLTRWFGDSTIQQAARAEVAKWLSDVDLDGYATAYGAFARGDTTYADRLGDIKCPLLAITGDGDQNSTPSMSQAMADAAPQGQALVIAGHRHMVNLTAPDAVNNALIRWLATPSEGGTT</sequence>
<evidence type="ECO:0000259" key="2">
    <source>
        <dbReference type="Pfam" id="PF00561"/>
    </source>
</evidence>
<name>A0A4V6F1W7_9RHOB</name>
<dbReference type="InterPro" id="IPR050266">
    <property type="entry name" value="AB_hydrolase_sf"/>
</dbReference>
<gene>
    <name evidence="3" type="ORF">FAP39_10795</name>
</gene>
<keyword evidence="1 3" id="KW-0378">Hydrolase</keyword>
<dbReference type="OrthoDB" id="9804723at2"/>
<comment type="caution">
    <text evidence="3">The sequence shown here is derived from an EMBL/GenBank/DDBJ whole genome shotgun (WGS) entry which is preliminary data.</text>
</comment>
<dbReference type="Pfam" id="PF00561">
    <property type="entry name" value="Abhydrolase_1"/>
    <property type="match status" value="1"/>
</dbReference>
<dbReference type="RefSeq" id="WP_138016405.1">
    <property type="nucleotide sequence ID" value="NZ_SULI01000011.1"/>
</dbReference>
<dbReference type="InterPro" id="IPR029058">
    <property type="entry name" value="AB_hydrolase_fold"/>
</dbReference>
<organism evidence="3 4">
    <name type="scientific">Shimia litoralis</name>
    <dbReference type="NCBI Taxonomy" id="420403"/>
    <lineage>
        <taxon>Bacteria</taxon>
        <taxon>Pseudomonadati</taxon>
        <taxon>Pseudomonadota</taxon>
        <taxon>Alphaproteobacteria</taxon>
        <taxon>Rhodobacterales</taxon>
        <taxon>Roseobacteraceae</taxon>
    </lineage>
</organism>
<dbReference type="InterPro" id="IPR000073">
    <property type="entry name" value="AB_hydrolase_1"/>
</dbReference>
<dbReference type="PANTHER" id="PTHR43798">
    <property type="entry name" value="MONOACYLGLYCEROL LIPASE"/>
    <property type="match status" value="1"/>
</dbReference>
<dbReference type="AlphaFoldDB" id="A0A4V6F1W7"/>
<keyword evidence="4" id="KW-1185">Reference proteome</keyword>
<accession>A0A4V6F1W7</accession>